<keyword evidence="3" id="KW-1185">Reference proteome</keyword>
<proteinExistence type="predicted"/>
<dbReference type="EMBL" id="FOGD01000001">
    <property type="protein sequence ID" value="SEQ33236.1"/>
    <property type="molecule type" value="Genomic_DNA"/>
</dbReference>
<evidence type="ECO:0000256" key="1">
    <source>
        <dbReference type="SAM" id="Coils"/>
    </source>
</evidence>
<dbReference type="Proteomes" id="UP000199766">
    <property type="component" value="Unassembled WGS sequence"/>
</dbReference>
<dbReference type="STRING" id="180197.SAMN02982919_00461"/>
<accession>A0A1H9F5H8</accession>
<keyword evidence="1" id="KW-0175">Coiled coil</keyword>
<gene>
    <name evidence="2" type="ORF">SAMN02982919_00461</name>
</gene>
<evidence type="ECO:0000313" key="2">
    <source>
        <dbReference type="EMBL" id="SEQ33236.1"/>
    </source>
</evidence>
<evidence type="ECO:0000313" key="3">
    <source>
        <dbReference type="Proteomes" id="UP000199766"/>
    </source>
</evidence>
<reference evidence="2 3" key="1">
    <citation type="submission" date="2016-10" db="EMBL/GenBank/DDBJ databases">
        <authorList>
            <person name="de Groot N.N."/>
        </authorList>
    </citation>
    <scope>NUCLEOTIDE SEQUENCE [LARGE SCALE GENOMIC DNA]</scope>
    <source>
        <strain evidence="2 3">ATCC 35958</strain>
    </source>
</reference>
<organism evidence="2 3">
    <name type="scientific">Giesbergeria anulus</name>
    <dbReference type="NCBI Taxonomy" id="180197"/>
    <lineage>
        <taxon>Bacteria</taxon>
        <taxon>Pseudomonadati</taxon>
        <taxon>Pseudomonadota</taxon>
        <taxon>Betaproteobacteria</taxon>
        <taxon>Burkholderiales</taxon>
        <taxon>Comamonadaceae</taxon>
        <taxon>Giesbergeria</taxon>
    </lineage>
</organism>
<evidence type="ECO:0008006" key="4">
    <source>
        <dbReference type="Google" id="ProtNLM"/>
    </source>
</evidence>
<name>A0A1H9F5H8_9BURK</name>
<dbReference type="AlphaFoldDB" id="A0A1H9F5H8"/>
<protein>
    <recommendedName>
        <fullName evidence="4">ADP-ribosyl-(Dinitrogen reductase) hydrolase</fullName>
    </recommendedName>
</protein>
<sequence>MNRNQHPKHMQNLRISEAVLEKLKAKHNVMRREVEQCFENKCGLLLMDDREEHRTDPPTLWFVAPTNAGRLLKIIFIFRDGLVHLRSAYDASAEIQRLYETQAR</sequence>
<feature type="coiled-coil region" evidence="1">
    <location>
        <begin position="13"/>
        <end position="40"/>
    </location>
</feature>